<comment type="cofactor">
    <cofactor evidence="1">
        <name>a divalent metal cation</name>
        <dbReference type="ChEBI" id="CHEBI:60240"/>
    </cofactor>
</comment>
<dbReference type="Gene3D" id="3.30.1490.70">
    <property type="match status" value="1"/>
</dbReference>
<keyword evidence="6" id="KW-0863">Zinc-finger</keyword>
<dbReference type="GO" id="GO:0006310">
    <property type="term" value="P:DNA recombination"/>
    <property type="evidence" value="ECO:0007669"/>
    <property type="project" value="InterPro"/>
</dbReference>
<proteinExistence type="predicted"/>
<evidence type="ECO:0000256" key="1">
    <source>
        <dbReference type="ARBA" id="ARBA00001968"/>
    </source>
</evidence>
<dbReference type="GO" id="GO:0006281">
    <property type="term" value="P:DNA repair"/>
    <property type="evidence" value="ECO:0007669"/>
    <property type="project" value="UniProtKB-KW"/>
</dbReference>
<feature type="region of interest" description="Disordered" evidence="7">
    <location>
        <begin position="94"/>
        <end position="155"/>
    </location>
</feature>
<dbReference type="PANTHER" id="PTHR47810">
    <property type="entry name" value="DNA LIGASE"/>
    <property type="match status" value="1"/>
</dbReference>
<dbReference type="InParanoid" id="G4TJJ0"/>
<dbReference type="InterPro" id="IPR012340">
    <property type="entry name" value="NA-bd_OB-fold"/>
</dbReference>
<dbReference type="NCBIfam" id="NF006592">
    <property type="entry name" value="PRK09125.1"/>
    <property type="match status" value="1"/>
</dbReference>
<evidence type="ECO:0000256" key="7">
    <source>
        <dbReference type="SAM" id="MobiDB-lite"/>
    </source>
</evidence>
<keyword evidence="2 10" id="KW-0436">Ligase</keyword>
<dbReference type="OMA" id="AFWNGKC"/>
<dbReference type="InterPro" id="IPR050326">
    <property type="entry name" value="NAD_dep_DNA_ligaseB"/>
</dbReference>
<comment type="caution">
    <text evidence="10">The sequence shown here is derived from an EMBL/GenBank/DDBJ whole genome shotgun (WGS) entry which is preliminary data.</text>
</comment>
<evidence type="ECO:0000256" key="5">
    <source>
        <dbReference type="ARBA" id="ARBA00023204"/>
    </source>
</evidence>
<dbReference type="CDD" id="cd07896">
    <property type="entry name" value="Adenylation_kDNA_ligase_like"/>
    <property type="match status" value="1"/>
</dbReference>
<dbReference type="GO" id="GO:0008270">
    <property type="term" value="F:zinc ion binding"/>
    <property type="evidence" value="ECO:0007669"/>
    <property type="project" value="UniProtKB-KW"/>
</dbReference>
<dbReference type="Pfam" id="PF01068">
    <property type="entry name" value="DNA_ligase_A_M"/>
    <property type="match status" value="1"/>
</dbReference>
<reference evidence="10 11" key="1">
    <citation type="journal article" date="2011" name="PLoS Pathog.">
        <title>Endophytic Life Strategies Decoded by Genome and Transcriptome Analyses of the Mutualistic Root Symbiont Piriformospora indica.</title>
        <authorList>
            <person name="Zuccaro A."/>
            <person name="Lahrmann U."/>
            <person name="Guldener U."/>
            <person name="Langen G."/>
            <person name="Pfiffi S."/>
            <person name="Biedenkopf D."/>
            <person name="Wong P."/>
            <person name="Samans B."/>
            <person name="Grimm C."/>
            <person name="Basiewicz M."/>
            <person name="Murat C."/>
            <person name="Martin F."/>
            <person name="Kogel K.H."/>
        </authorList>
    </citation>
    <scope>NUCLEOTIDE SEQUENCE [LARGE SCALE GENOMIC DNA]</scope>
    <source>
        <strain evidence="10 11">DSM 11827</strain>
    </source>
</reference>
<dbReference type="STRING" id="1109443.G4TJJ0"/>
<dbReference type="PROSITE" id="PS50966">
    <property type="entry name" value="ZF_SWIM"/>
    <property type="match status" value="1"/>
</dbReference>
<dbReference type="GO" id="GO:0005524">
    <property type="term" value="F:ATP binding"/>
    <property type="evidence" value="ECO:0007669"/>
    <property type="project" value="InterPro"/>
</dbReference>
<dbReference type="PROSITE" id="PS50160">
    <property type="entry name" value="DNA_LIGASE_A3"/>
    <property type="match status" value="1"/>
</dbReference>
<feature type="domain" description="SWIM-type" evidence="9">
    <location>
        <begin position="26"/>
        <end position="70"/>
    </location>
</feature>
<dbReference type="SUPFAM" id="SSF56091">
    <property type="entry name" value="DNA ligase/mRNA capping enzyme, catalytic domain"/>
    <property type="match status" value="1"/>
</dbReference>
<dbReference type="OrthoDB" id="411785at2759"/>
<dbReference type="InterPro" id="IPR007527">
    <property type="entry name" value="Znf_SWIM"/>
</dbReference>
<keyword evidence="6" id="KW-0479">Metal-binding</keyword>
<dbReference type="PANTHER" id="PTHR47810:SF1">
    <property type="entry name" value="DNA LIGASE B"/>
    <property type="match status" value="1"/>
</dbReference>
<feature type="domain" description="ATP-dependent DNA ligase family profile" evidence="8">
    <location>
        <begin position="251"/>
        <end position="381"/>
    </location>
</feature>
<dbReference type="GO" id="GO:0006260">
    <property type="term" value="P:DNA replication"/>
    <property type="evidence" value="ECO:0007669"/>
    <property type="project" value="UniProtKB-KW"/>
</dbReference>
<protein>
    <submittedName>
        <fullName evidence="10">Related to DNA ligase</fullName>
    </submittedName>
</protein>
<organism evidence="10 11">
    <name type="scientific">Serendipita indica (strain DSM 11827)</name>
    <name type="common">Root endophyte fungus</name>
    <name type="synonym">Piriformospora indica</name>
    <dbReference type="NCBI Taxonomy" id="1109443"/>
    <lineage>
        <taxon>Eukaryota</taxon>
        <taxon>Fungi</taxon>
        <taxon>Dikarya</taxon>
        <taxon>Basidiomycota</taxon>
        <taxon>Agaricomycotina</taxon>
        <taxon>Agaricomycetes</taxon>
        <taxon>Sebacinales</taxon>
        <taxon>Serendipitaceae</taxon>
        <taxon>Serendipita</taxon>
    </lineage>
</organism>
<keyword evidence="6" id="KW-0862">Zinc</keyword>
<keyword evidence="11" id="KW-1185">Reference proteome</keyword>
<dbReference type="CDD" id="cd08041">
    <property type="entry name" value="OBF_kDNA_ligase_like"/>
    <property type="match status" value="1"/>
</dbReference>
<evidence type="ECO:0000256" key="2">
    <source>
        <dbReference type="ARBA" id="ARBA00022598"/>
    </source>
</evidence>
<sequence length="437" mass="48879">MAAIAGIKPKVILEDGQECKMSSQTTDIIWLIKRTGNHYSCSCYAWIYQKNTPVDGRSCKHLKELLGYQASRLLSLWQTLTSIQYEDARILQAQNQSGNSDASTSSTNPSRKRARSLTVSDSEDDSAADATPKKRAKNASGQNSNKPPSSSGPSNITVEVMLAQTWKEDKGCDPTGYWISEKLDGVRAFYNGQAFYSRLGNKFFAPDDFFSQWRAKLPKNATLDGELFTGRNKFQDTVSIVRSGSSPRWPEVKYYVFDAPFMGNRPFEERIAFLKKIFGEHDNPTYPNVVVVEHIKCTGKSHVLEKLDELQKKGAEGLMLREPQSRYEHRRSSALLKVKTFYDAEAKVIAHHKGTGKNALVMGAIEVEMASGKRFKIGTGFSDAQRRKPPKIGSIVVYKFQELSKSGTPRFPVYVGDAIDKTEPKDAEIRSIDDADD</sequence>
<dbReference type="EMBL" id="CAFZ01000121">
    <property type="protein sequence ID" value="CCA71483.1"/>
    <property type="molecule type" value="Genomic_DNA"/>
</dbReference>
<feature type="compositionally biased region" description="Low complexity" evidence="7">
    <location>
        <begin position="140"/>
        <end position="155"/>
    </location>
</feature>
<keyword evidence="3" id="KW-0235">DNA replication</keyword>
<dbReference type="Gene3D" id="3.30.470.30">
    <property type="entry name" value="DNA ligase/mRNA capping enzyme"/>
    <property type="match status" value="1"/>
</dbReference>
<dbReference type="GO" id="GO:0003910">
    <property type="term" value="F:DNA ligase (ATP) activity"/>
    <property type="evidence" value="ECO:0007669"/>
    <property type="project" value="InterPro"/>
</dbReference>
<dbReference type="Pfam" id="PF14743">
    <property type="entry name" value="DNA_ligase_OB_2"/>
    <property type="match status" value="1"/>
</dbReference>
<evidence type="ECO:0000256" key="3">
    <source>
        <dbReference type="ARBA" id="ARBA00022705"/>
    </source>
</evidence>
<name>G4TJJ0_SERID</name>
<evidence type="ECO:0000256" key="4">
    <source>
        <dbReference type="ARBA" id="ARBA00022763"/>
    </source>
</evidence>
<evidence type="ECO:0000259" key="8">
    <source>
        <dbReference type="PROSITE" id="PS50160"/>
    </source>
</evidence>
<dbReference type="AlphaFoldDB" id="G4TJJ0"/>
<evidence type="ECO:0000313" key="10">
    <source>
        <dbReference type="EMBL" id="CCA71483.1"/>
    </source>
</evidence>
<dbReference type="HOGENOM" id="CLU_021047_2_0_1"/>
<dbReference type="eggNOG" id="ENOG502QTYC">
    <property type="taxonomic scope" value="Eukaryota"/>
</dbReference>
<dbReference type="Gene3D" id="2.40.50.140">
    <property type="entry name" value="Nucleic acid-binding proteins"/>
    <property type="match status" value="1"/>
</dbReference>
<evidence type="ECO:0000313" key="11">
    <source>
        <dbReference type="Proteomes" id="UP000007148"/>
    </source>
</evidence>
<dbReference type="InterPro" id="IPR016059">
    <property type="entry name" value="DNA_ligase_ATP-dep_CS"/>
</dbReference>
<dbReference type="InterPro" id="IPR029319">
    <property type="entry name" value="DNA_ligase_OB"/>
</dbReference>
<keyword evidence="5" id="KW-0234">DNA repair</keyword>
<evidence type="ECO:0000259" key="9">
    <source>
        <dbReference type="PROSITE" id="PS50966"/>
    </source>
</evidence>
<gene>
    <name evidence="10" type="ORF">PIIN_05420</name>
</gene>
<feature type="compositionally biased region" description="Polar residues" evidence="7">
    <location>
        <begin position="94"/>
        <end position="109"/>
    </location>
</feature>
<evidence type="ECO:0000256" key="6">
    <source>
        <dbReference type="PROSITE-ProRule" id="PRU00325"/>
    </source>
</evidence>
<dbReference type="PROSITE" id="PS00333">
    <property type="entry name" value="DNA_LIGASE_A2"/>
    <property type="match status" value="1"/>
</dbReference>
<accession>G4TJJ0</accession>
<dbReference type="Proteomes" id="UP000007148">
    <property type="component" value="Unassembled WGS sequence"/>
</dbReference>
<dbReference type="SUPFAM" id="SSF50249">
    <property type="entry name" value="Nucleic acid-binding proteins"/>
    <property type="match status" value="1"/>
</dbReference>
<keyword evidence="4" id="KW-0227">DNA damage</keyword>
<dbReference type="InterPro" id="IPR012310">
    <property type="entry name" value="DNA_ligase_ATP-dep_cent"/>
</dbReference>